<dbReference type="EMBL" id="AEHJ01000011">
    <property type="protein sequence ID" value="EFO78095.1"/>
    <property type="molecule type" value="Genomic_DNA"/>
</dbReference>
<sequence>MKIENMRNALIKKFGKERGAFIYRCVTNHGPRHSAESDMYRKHWEDAGTVERFFQLVEDDSTLRHDSQAYGLMCKELRWPAPVNPKRIVKEIITDADAGSVMIGDLAGTSATLFSNGRGDGGTQVVVVEHFDGFNSNAFDLIGVIKGRFQIYDYDCADLRPAAEADLDGRYGVYAWDGVVVFNLWD</sequence>
<comment type="caution">
    <text evidence="1">The sequence shown here is derived from an EMBL/GenBank/DDBJ whole genome shotgun (WGS) entry which is preliminary data.</text>
</comment>
<dbReference type="AlphaFoldDB" id="A0AB72Z1P2"/>
<protein>
    <submittedName>
        <fullName evidence="1">Uncharacterized protein</fullName>
    </submittedName>
</protein>
<reference evidence="1 2" key="1">
    <citation type="submission" date="2010-10" db="EMBL/GenBank/DDBJ databases">
        <authorList>
            <person name="Durkin A.S."/>
            <person name="Madupu R."/>
            <person name="Torralba M."/>
            <person name="Gillis M."/>
            <person name="Methe B."/>
            <person name="Sutton G."/>
            <person name="Nelson K.E."/>
        </authorList>
    </citation>
    <scope>NUCLEOTIDE SEQUENCE [LARGE SCALE GENOMIC DNA]</scope>
    <source>
        <strain evidence="1 2">JCVIHMP022</strain>
    </source>
</reference>
<name>A0AB72Z1P2_9BIFI</name>
<dbReference type="RefSeq" id="WP_003842240.1">
    <property type="nucleotide sequence ID" value="NZ_AEHJ01000011.1"/>
</dbReference>
<evidence type="ECO:0000313" key="1">
    <source>
        <dbReference type="EMBL" id="EFO78095.1"/>
    </source>
</evidence>
<accession>A0AB72Z1P2</accession>
<proteinExistence type="predicted"/>
<dbReference type="Proteomes" id="UP000003457">
    <property type="component" value="Unassembled WGS sequence"/>
</dbReference>
<evidence type="ECO:0000313" key="2">
    <source>
        <dbReference type="Proteomes" id="UP000003457"/>
    </source>
</evidence>
<organism evidence="1 2">
    <name type="scientific">Bifidobacterium dentium JCVIHMP022</name>
    <dbReference type="NCBI Taxonomy" id="553191"/>
    <lineage>
        <taxon>Bacteria</taxon>
        <taxon>Bacillati</taxon>
        <taxon>Actinomycetota</taxon>
        <taxon>Actinomycetes</taxon>
        <taxon>Bifidobacteriales</taxon>
        <taxon>Bifidobacteriaceae</taxon>
        <taxon>Bifidobacterium</taxon>
    </lineage>
</organism>
<gene>
    <name evidence="1" type="ORF">HMPREF9003_0203</name>
</gene>